<comment type="caution">
    <text evidence="2">The sequence shown here is derived from an EMBL/GenBank/DDBJ whole genome shotgun (WGS) entry which is preliminary data.</text>
</comment>
<keyword evidence="3" id="KW-1185">Reference proteome</keyword>
<dbReference type="Proteomes" id="UP001058974">
    <property type="component" value="Chromosome 5"/>
</dbReference>
<accession>A0A9D4WQM8</accession>
<dbReference type="AlphaFoldDB" id="A0A9D4WQM8"/>
<feature type="region of interest" description="Disordered" evidence="1">
    <location>
        <begin position="150"/>
        <end position="175"/>
    </location>
</feature>
<protein>
    <recommendedName>
        <fullName evidence="4">DUF4283 domain-containing protein</fullName>
    </recommendedName>
</protein>
<evidence type="ECO:0008006" key="4">
    <source>
        <dbReference type="Google" id="ProtNLM"/>
    </source>
</evidence>
<organism evidence="2 3">
    <name type="scientific">Pisum sativum</name>
    <name type="common">Garden pea</name>
    <name type="synonym">Lathyrus oleraceus</name>
    <dbReference type="NCBI Taxonomy" id="3888"/>
    <lineage>
        <taxon>Eukaryota</taxon>
        <taxon>Viridiplantae</taxon>
        <taxon>Streptophyta</taxon>
        <taxon>Embryophyta</taxon>
        <taxon>Tracheophyta</taxon>
        <taxon>Spermatophyta</taxon>
        <taxon>Magnoliopsida</taxon>
        <taxon>eudicotyledons</taxon>
        <taxon>Gunneridae</taxon>
        <taxon>Pentapetalae</taxon>
        <taxon>rosids</taxon>
        <taxon>fabids</taxon>
        <taxon>Fabales</taxon>
        <taxon>Fabaceae</taxon>
        <taxon>Papilionoideae</taxon>
        <taxon>50 kb inversion clade</taxon>
        <taxon>NPAAA clade</taxon>
        <taxon>Hologalegina</taxon>
        <taxon>IRL clade</taxon>
        <taxon>Fabeae</taxon>
        <taxon>Lathyrus</taxon>
    </lineage>
</organism>
<proteinExistence type="predicted"/>
<evidence type="ECO:0000313" key="3">
    <source>
        <dbReference type="Proteomes" id="UP001058974"/>
    </source>
</evidence>
<sequence>MKREQWSEFNKVYVGVVENPGMTYNILEIFNIEVYFSLKVPPLEGNLCLLEEIEEGELFELVESGKDWLIKWFLEIYMWDPMDVDNERLTWLRVHVFLDHMFTQDVLWEKREHSKSIDDVNGEQMGKSMAGPIKSIKRNLRPRKIMSLDVKGNSNQSKCRPSRFPGLPKFNVGGS</sequence>
<dbReference type="EMBL" id="JAMSHJ010000005">
    <property type="protein sequence ID" value="KAI5406092.1"/>
    <property type="molecule type" value="Genomic_DNA"/>
</dbReference>
<name>A0A9D4WQM8_PEA</name>
<dbReference type="Gramene" id="Psat05G0273000-T1">
    <property type="protein sequence ID" value="KAI5406092.1"/>
    <property type="gene ID" value="KIW84_052730"/>
</dbReference>
<reference evidence="2 3" key="1">
    <citation type="journal article" date="2022" name="Nat. Genet.">
        <title>Improved pea reference genome and pan-genome highlight genomic features and evolutionary characteristics.</title>
        <authorList>
            <person name="Yang T."/>
            <person name="Liu R."/>
            <person name="Luo Y."/>
            <person name="Hu S."/>
            <person name="Wang D."/>
            <person name="Wang C."/>
            <person name="Pandey M.K."/>
            <person name="Ge S."/>
            <person name="Xu Q."/>
            <person name="Li N."/>
            <person name="Li G."/>
            <person name="Huang Y."/>
            <person name="Saxena R.K."/>
            <person name="Ji Y."/>
            <person name="Li M."/>
            <person name="Yan X."/>
            <person name="He Y."/>
            <person name="Liu Y."/>
            <person name="Wang X."/>
            <person name="Xiang C."/>
            <person name="Varshney R.K."/>
            <person name="Ding H."/>
            <person name="Gao S."/>
            <person name="Zong X."/>
        </authorList>
    </citation>
    <scope>NUCLEOTIDE SEQUENCE [LARGE SCALE GENOMIC DNA]</scope>
    <source>
        <strain evidence="2 3">cv. Zhongwan 6</strain>
    </source>
</reference>
<evidence type="ECO:0000256" key="1">
    <source>
        <dbReference type="SAM" id="MobiDB-lite"/>
    </source>
</evidence>
<evidence type="ECO:0000313" key="2">
    <source>
        <dbReference type="EMBL" id="KAI5406092.1"/>
    </source>
</evidence>
<gene>
    <name evidence="2" type="ORF">KIW84_052730</name>
</gene>